<dbReference type="InterPro" id="IPR036098">
    <property type="entry name" value="Thymidylate_synthase_ThyX_sf"/>
</dbReference>
<dbReference type="PANTHER" id="PTHR34934">
    <property type="entry name" value="FLAVIN-DEPENDENT THYMIDYLATE SYNTHASE"/>
    <property type="match status" value="1"/>
</dbReference>
<dbReference type="GO" id="GO:0006231">
    <property type="term" value="P:dTMP biosynthetic process"/>
    <property type="evidence" value="ECO:0007669"/>
    <property type="project" value="InterPro"/>
</dbReference>
<sequence length="215" mass="24827">MKVVEQSYEILSLPENLLQMIEKAGRTCYKSEGKITDSSAGKFVKMLIDRGHHAMIEFGSIIVKFITNRGVTHEMVRHRLCSFAQESTRYVNYGGDDIQFIRPVWLDDPDQTDAEMEAETIGQLLWYQAMKDTETYYHKLVKQEGWRPEQAREVLPNSLKTEIVVMGNVREWRHIFSLRCSKAAHPQMSALMRPLLAELQGKLPVIFDNIIHTEA</sequence>
<dbReference type="Pfam" id="PF02511">
    <property type="entry name" value="Thy1"/>
    <property type="match status" value="1"/>
</dbReference>
<dbReference type="EMBL" id="LAZR01009291">
    <property type="protein sequence ID" value="KKM73513.1"/>
    <property type="molecule type" value="Genomic_DNA"/>
</dbReference>
<dbReference type="Gene3D" id="3.30.1360.170">
    <property type="match status" value="1"/>
</dbReference>
<dbReference type="NCBIfam" id="TIGR02170">
    <property type="entry name" value="thyX"/>
    <property type="match status" value="1"/>
</dbReference>
<dbReference type="AlphaFoldDB" id="A0A0F9JUX5"/>
<dbReference type="CDD" id="cd20175">
    <property type="entry name" value="ThyX"/>
    <property type="match status" value="1"/>
</dbReference>
<dbReference type="PANTHER" id="PTHR34934:SF1">
    <property type="entry name" value="FLAVIN-DEPENDENT THYMIDYLATE SYNTHASE"/>
    <property type="match status" value="1"/>
</dbReference>
<organism evidence="1">
    <name type="scientific">marine sediment metagenome</name>
    <dbReference type="NCBI Taxonomy" id="412755"/>
    <lineage>
        <taxon>unclassified sequences</taxon>
        <taxon>metagenomes</taxon>
        <taxon>ecological metagenomes</taxon>
    </lineage>
</organism>
<dbReference type="SUPFAM" id="SSF69796">
    <property type="entry name" value="Thymidylate synthase-complementing protein Thy1"/>
    <property type="match status" value="1"/>
</dbReference>
<dbReference type="PROSITE" id="PS51331">
    <property type="entry name" value="THYX"/>
    <property type="match status" value="1"/>
</dbReference>
<proteinExistence type="predicted"/>
<accession>A0A0F9JUX5</accession>
<dbReference type="GO" id="GO:0004799">
    <property type="term" value="F:thymidylate synthase activity"/>
    <property type="evidence" value="ECO:0007669"/>
    <property type="project" value="TreeGrafter"/>
</dbReference>
<evidence type="ECO:0000313" key="1">
    <source>
        <dbReference type="EMBL" id="KKM73513.1"/>
    </source>
</evidence>
<dbReference type="GO" id="GO:0050660">
    <property type="term" value="F:flavin adenine dinucleotide binding"/>
    <property type="evidence" value="ECO:0007669"/>
    <property type="project" value="InterPro"/>
</dbReference>
<evidence type="ECO:0008006" key="2">
    <source>
        <dbReference type="Google" id="ProtNLM"/>
    </source>
</evidence>
<dbReference type="InterPro" id="IPR003669">
    <property type="entry name" value="Thymidylate_synthase_ThyX"/>
</dbReference>
<dbReference type="GO" id="GO:0070402">
    <property type="term" value="F:NADPH binding"/>
    <property type="evidence" value="ECO:0007669"/>
    <property type="project" value="TreeGrafter"/>
</dbReference>
<dbReference type="GO" id="GO:0050797">
    <property type="term" value="F:thymidylate synthase (FAD) activity"/>
    <property type="evidence" value="ECO:0007669"/>
    <property type="project" value="InterPro"/>
</dbReference>
<name>A0A0F9JUX5_9ZZZZ</name>
<reference evidence="1" key="1">
    <citation type="journal article" date="2015" name="Nature">
        <title>Complex archaea that bridge the gap between prokaryotes and eukaryotes.</title>
        <authorList>
            <person name="Spang A."/>
            <person name="Saw J.H."/>
            <person name="Jorgensen S.L."/>
            <person name="Zaremba-Niedzwiedzka K."/>
            <person name="Martijn J."/>
            <person name="Lind A.E."/>
            <person name="van Eijk R."/>
            <person name="Schleper C."/>
            <person name="Guy L."/>
            <person name="Ettema T.J."/>
        </authorList>
    </citation>
    <scope>NUCLEOTIDE SEQUENCE</scope>
</reference>
<gene>
    <name evidence="1" type="ORF">LCGC14_1409750</name>
</gene>
<protein>
    <recommendedName>
        <fullName evidence="2">Thymidylate synthase (FAD)</fullName>
    </recommendedName>
</protein>
<comment type="caution">
    <text evidence="1">The sequence shown here is derived from an EMBL/GenBank/DDBJ whole genome shotgun (WGS) entry which is preliminary data.</text>
</comment>